<dbReference type="EMBL" id="KY065450">
    <property type="protein sequence ID" value="APD21569.1"/>
    <property type="molecule type" value="Genomic_DNA"/>
</dbReference>
<evidence type="ECO:0000256" key="1">
    <source>
        <dbReference type="SAM" id="MobiDB-lite"/>
    </source>
</evidence>
<evidence type="ECO:0000256" key="2">
    <source>
        <dbReference type="SAM" id="Phobius"/>
    </source>
</evidence>
<accession>A0A1S5S7Q4</accession>
<sequence>MPDTQDNFKPTPSKVSSLYASKSSSKTVPIQNHDIMESEMLSEENIMSQDTYSKSEIDLKLDKINSDTQHGFEKIDLKVDQLRQEMRSGFEKIDLKFEQVDLKFDNFEKRVETMFLTQENKRLEEQAKSKKEFMYWFIGLLVSTLLGILAIIVTILTTK</sequence>
<keyword evidence="2" id="KW-0472">Membrane</keyword>
<evidence type="ECO:0000313" key="4">
    <source>
        <dbReference type="Proteomes" id="UP000225287"/>
    </source>
</evidence>
<protein>
    <submittedName>
        <fullName evidence="3">Uncharacterized protein</fullName>
    </submittedName>
</protein>
<feature type="transmembrane region" description="Helical" evidence="2">
    <location>
        <begin position="133"/>
        <end position="156"/>
    </location>
</feature>
<keyword evidence="4" id="KW-1185">Reference proteome</keyword>
<feature type="compositionally biased region" description="Low complexity" evidence="1">
    <location>
        <begin position="13"/>
        <end position="26"/>
    </location>
</feature>
<name>A0A1S5S7Q4_9CAUD</name>
<proteinExistence type="predicted"/>
<dbReference type="Proteomes" id="UP000225287">
    <property type="component" value="Segment"/>
</dbReference>
<feature type="region of interest" description="Disordered" evidence="1">
    <location>
        <begin position="1"/>
        <end position="26"/>
    </location>
</feature>
<organism evidence="3 4">
    <name type="scientific">Streptococcus phage IPP8</name>
    <dbReference type="NCBI Taxonomy" id="1916206"/>
    <lineage>
        <taxon>Viruses</taxon>
        <taxon>Duplodnaviria</taxon>
        <taxon>Heunggongvirae</taxon>
        <taxon>Uroviricota</taxon>
        <taxon>Caudoviricetes</taxon>
        <taxon>Ferrettivirinae</taxon>
        <taxon>Spinunavirus</taxon>
        <taxon>Spinunavirus IPP8</taxon>
    </lineage>
</organism>
<feature type="compositionally biased region" description="Polar residues" evidence="1">
    <location>
        <begin position="1"/>
        <end position="10"/>
    </location>
</feature>
<gene>
    <name evidence="3" type="ORF">IPP8_00003</name>
</gene>
<dbReference type="Gene3D" id="3.90.20.10">
    <property type="match status" value="1"/>
</dbReference>
<keyword evidence="2" id="KW-0812">Transmembrane</keyword>
<evidence type="ECO:0000313" key="3">
    <source>
        <dbReference type="EMBL" id="APD21569.1"/>
    </source>
</evidence>
<reference evidence="3 4" key="1">
    <citation type="journal article" date="2017" name="Sci. Rep.">
        <title>Pneumococcal prophages are diverse, but not without structure or history.</title>
        <authorList>
            <person name="Brueggemann A.B."/>
            <person name="Harrold C.L."/>
            <person name="Rezaei Javan R."/>
            <person name="van Tonder A.J."/>
            <person name="McDonnell A.J."/>
            <person name="Edwards B.A."/>
        </authorList>
    </citation>
    <scope>NUCLEOTIDE SEQUENCE [LARGE SCALE GENOMIC DNA]</scope>
</reference>
<keyword evidence="2" id="KW-1133">Transmembrane helix</keyword>